<keyword evidence="5 6" id="KW-0411">Iron-sulfur</keyword>
<keyword evidence="1 6" id="KW-0479">Metal-binding</keyword>
<dbReference type="PANTHER" id="PTHR42961:SF2">
    <property type="entry name" value="IRON-SULFUR PROTEIN NUBPL"/>
    <property type="match status" value="1"/>
</dbReference>
<dbReference type="GO" id="GO:0051539">
    <property type="term" value="F:4 iron, 4 sulfur cluster binding"/>
    <property type="evidence" value="ECO:0007669"/>
    <property type="project" value="TreeGrafter"/>
</dbReference>
<keyword evidence="3 6" id="KW-0067">ATP-binding</keyword>
<evidence type="ECO:0000256" key="6">
    <source>
        <dbReference type="HAMAP-Rule" id="MF_02040"/>
    </source>
</evidence>
<proteinExistence type="inferred from homology"/>
<feature type="binding site" evidence="6">
    <location>
        <begin position="47"/>
        <end position="54"/>
    </location>
    <ligand>
        <name>ATP</name>
        <dbReference type="ChEBI" id="CHEBI:30616"/>
    </ligand>
</feature>
<reference evidence="7" key="1">
    <citation type="submission" date="2020-10" db="EMBL/GenBank/DDBJ databases">
        <authorList>
            <person name="Gilroy R."/>
        </authorList>
    </citation>
    <scope>NUCLEOTIDE SEQUENCE</scope>
    <source>
        <strain evidence="7">ChiBcec6-7307</strain>
    </source>
</reference>
<dbReference type="SUPFAM" id="SSF52540">
    <property type="entry name" value="P-loop containing nucleoside triphosphate hydrolases"/>
    <property type="match status" value="1"/>
</dbReference>
<dbReference type="PANTHER" id="PTHR42961">
    <property type="entry name" value="IRON-SULFUR PROTEIN NUBPL"/>
    <property type="match status" value="1"/>
</dbReference>
<comment type="function">
    <text evidence="6">Binds and transfers iron-sulfur (Fe-S) clusters to target apoproteins. Can hydrolyze ATP.</text>
</comment>
<reference evidence="7" key="2">
    <citation type="journal article" date="2021" name="PeerJ">
        <title>Extensive microbial diversity within the chicken gut microbiome revealed by metagenomics and culture.</title>
        <authorList>
            <person name="Gilroy R."/>
            <person name="Ravi A."/>
            <person name="Getino M."/>
            <person name="Pursley I."/>
            <person name="Horton D.L."/>
            <person name="Alikhan N.F."/>
            <person name="Baker D."/>
            <person name="Gharbi K."/>
            <person name="Hall N."/>
            <person name="Watson M."/>
            <person name="Adriaenssens E.M."/>
            <person name="Foster-Nyarko E."/>
            <person name="Jarju S."/>
            <person name="Secka A."/>
            <person name="Antonio M."/>
            <person name="Oren A."/>
            <person name="Chaudhuri R.R."/>
            <person name="La Ragione R."/>
            <person name="Hildebrand F."/>
            <person name="Pallen M.J."/>
        </authorList>
    </citation>
    <scope>NUCLEOTIDE SEQUENCE</scope>
    <source>
        <strain evidence="7">ChiBcec6-7307</strain>
    </source>
</reference>
<organism evidence="7 8">
    <name type="scientific">Candidatus Merdiplasma excrementigallinarum</name>
    <dbReference type="NCBI Taxonomy" id="2840864"/>
    <lineage>
        <taxon>Bacteria</taxon>
        <taxon>Bacillati</taxon>
        <taxon>Bacillota</taxon>
        <taxon>Clostridia</taxon>
        <taxon>Lachnospirales</taxon>
        <taxon>Lachnospiraceae</taxon>
        <taxon>Lachnospiraceae incertae sedis</taxon>
        <taxon>Candidatus Merdiplasma</taxon>
    </lineage>
</organism>
<dbReference type="AlphaFoldDB" id="A0A9D1NZR2"/>
<comment type="caution">
    <text evidence="7">The sequence shown here is derived from an EMBL/GenBank/DDBJ whole genome shotgun (WGS) entry which is preliminary data.</text>
</comment>
<comment type="similarity">
    <text evidence="6">Belongs to the Mrp/NBP35 ATP-binding proteins family.</text>
</comment>
<gene>
    <name evidence="7" type="ORF">IAC80_04795</name>
</gene>
<evidence type="ECO:0000256" key="1">
    <source>
        <dbReference type="ARBA" id="ARBA00022723"/>
    </source>
</evidence>
<evidence type="ECO:0000256" key="2">
    <source>
        <dbReference type="ARBA" id="ARBA00022741"/>
    </source>
</evidence>
<dbReference type="InterPro" id="IPR044304">
    <property type="entry name" value="NUBPL-like"/>
</dbReference>
<dbReference type="GO" id="GO:0140663">
    <property type="term" value="F:ATP-dependent FeS chaperone activity"/>
    <property type="evidence" value="ECO:0007669"/>
    <property type="project" value="InterPro"/>
</dbReference>
<dbReference type="Gene3D" id="3.40.50.300">
    <property type="entry name" value="P-loop containing nucleotide triphosphate hydrolases"/>
    <property type="match status" value="1"/>
</dbReference>
<dbReference type="Proteomes" id="UP000886889">
    <property type="component" value="Unassembled WGS sequence"/>
</dbReference>
<accession>A0A9D1NZR2</accession>
<name>A0A9D1NZR2_9FIRM</name>
<dbReference type="PROSITE" id="PS01215">
    <property type="entry name" value="MRP"/>
    <property type="match status" value="1"/>
</dbReference>
<sequence length="279" mass="29871">MAERSCSNSSCSKESCEGCPSAAKPQSFQVEPNAYTQVKHVIGVVSGKGGVGKSMVTASLANLLAEKGYRVGILDADITGPSIPKMYGLTGPAQASEEGILPELAGNDVKVMSLNLLMPDPEQAVIWRGPVIANMVKQFWSDVIWGELDFLLVDMPPGTGDVPLTVFQSLPVEGIMVVTSPQELVQMIVKKAYNMAKTMNIPVLGVIENYSYMKCPHCGEEIKVFGESHVEEAAGELGIALAGRMPIDPSLAQAADAGKFAEVSNPYLHEAYEILRNLK</sequence>
<evidence type="ECO:0000256" key="5">
    <source>
        <dbReference type="ARBA" id="ARBA00023014"/>
    </source>
</evidence>
<comment type="subunit">
    <text evidence="6">Homodimer.</text>
</comment>
<evidence type="ECO:0000256" key="3">
    <source>
        <dbReference type="ARBA" id="ARBA00022840"/>
    </source>
</evidence>
<dbReference type="GO" id="GO:0046872">
    <property type="term" value="F:metal ion binding"/>
    <property type="evidence" value="ECO:0007669"/>
    <property type="project" value="UniProtKB-KW"/>
</dbReference>
<dbReference type="InterPro" id="IPR027417">
    <property type="entry name" value="P-loop_NTPase"/>
</dbReference>
<dbReference type="HAMAP" id="MF_02040">
    <property type="entry name" value="Mrp_NBP35"/>
    <property type="match status" value="1"/>
</dbReference>
<evidence type="ECO:0000313" key="7">
    <source>
        <dbReference type="EMBL" id="HIV23240.1"/>
    </source>
</evidence>
<keyword evidence="2 6" id="KW-0547">Nucleotide-binding</keyword>
<keyword evidence="4 6" id="KW-0408">Iron</keyword>
<evidence type="ECO:0000256" key="4">
    <source>
        <dbReference type="ARBA" id="ARBA00023004"/>
    </source>
</evidence>
<protein>
    <recommendedName>
        <fullName evidence="6">Iron-sulfur cluster carrier protein</fullName>
    </recommendedName>
</protein>
<evidence type="ECO:0000313" key="8">
    <source>
        <dbReference type="Proteomes" id="UP000886889"/>
    </source>
</evidence>
<keyword evidence="6" id="KW-0378">Hydrolase</keyword>
<dbReference type="CDD" id="cd02037">
    <property type="entry name" value="Mrp_NBP35"/>
    <property type="match status" value="1"/>
</dbReference>
<dbReference type="EMBL" id="DVOS01000042">
    <property type="protein sequence ID" value="HIV23240.1"/>
    <property type="molecule type" value="Genomic_DNA"/>
</dbReference>
<dbReference type="GO" id="GO:0005524">
    <property type="term" value="F:ATP binding"/>
    <property type="evidence" value="ECO:0007669"/>
    <property type="project" value="UniProtKB-UniRule"/>
</dbReference>
<dbReference type="InterPro" id="IPR019591">
    <property type="entry name" value="Mrp/NBP35_ATP-bd"/>
</dbReference>
<dbReference type="InterPro" id="IPR000808">
    <property type="entry name" value="Mrp-like_CS"/>
</dbReference>
<dbReference type="Pfam" id="PF10609">
    <property type="entry name" value="ParA"/>
    <property type="match status" value="1"/>
</dbReference>
<dbReference type="GO" id="GO:0016226">
    <property type="term" value="P:iron-sulfur cluster assembly"/>
    <property type="evidence" value="ECO:0007669"/>
    <property type="project" value="InterPro"/>
</dbReference>
<dbReference type="InterPro" id="IPR033756">
    <property type="entry name" value="YlxH/NBP35"/>
</dbReference>
<dbReference type="GO" id="GO:0016887">
    <property type="term" value="F:ATP hydrolysis activity"/>
    <property type="evidence" value="ECO:0007669"/>
    <property type="project" value="UniProtKB-UniRule"/>
</dbReference>
<dbReference type="FunFam" id="3.40.50.300:FF:001119">
    <property type="entry name" value="Iron-sulfur cluster carrier protein"/>
    <property type="match status" value="1"/>
</dbReference>